<proteinExistence type="predicted"/>
<dbReference type="InterPro" id="IPR027417">
    <property type="entry name" value="P-loop_NTPase"/>
</dbReference>
<dbReference type="PANTHER" id="PTHR33477">
    <property type="entry name" value="P-LOOP NTPASE DOMAIN-CONTAINING PROTEIN LPA1 HOMOLOG 1"/>
    <property type="match status" value="1"/>
</dbReference>
<dbReference type="GeneID" id="83210204"/>
<dbReference type="PANTHER" id="PTHR33477:SF2">
    <property type="entry name" value="2-PHOSPHOGLYCERATE KINASE"/>
    <property type="match status" value="1"/>
</dbReference>
<protein>
    <recommendedName>
        <fullName evidence="3">2-phosphoglycerate kinase</fullName>
    </recommendedName>
</protein>
<evidence type="ECO:0008006" key="3">
    <source>
        <dbReference type="Google" id="ProtNLM"/>
    </source>
</evidence>
<gene>
    <name evidence="1" type="ORF">O0I10_002788</name>
</gene>
<dbReference type="EMBL" id="JARTCD010000008">
    <property type="protein sequence ID" value="KAJ8661522.1"/>
    <property type="molecule type" value="Genomic_DNA"/>
</dbReference>
<dbReference type="AlphaFoldDB" id="A0AAD7Y2N3"/>
<keyword evidence="2" id="KW-1185">Reference proteome</keyword>
<comment type="caution">
    <text evidence="1">The sequence shown here is derived from an EMBL/GenBank/DDBJ whole genome shotgun (WGS) entry which is preliminary data.</text>
</comment>
<evidence type="ECO:0000313" key="2">
    <source>
        <dbReference type="Proteomes" id="UP001234581"/>
    </source>
</evidence>
<accession>A0AAD7Y2N3</accession>
<dbReference type="RefSeq" id="XP_058346435.1">
    <property type="nucleotide sequence ID" value="XM_058482868.1"/>
</dbReference>
<name>A0AAD7Y2N3_9FUNG</name>
<dbReference type="Proteomes" id="UP001234581">
    <property type="component" value="Unassembled WGS sequence"/>
</dbReference>
<reference evidence="1 2" key="1">
    <citation type="submission" date="2023-03" db="EMBL/GenBank/DDBJ databases">
        <title>Genome sequence of Lichtheimia ornata CBS 291.66.</title>
        <authorList>
            <person name="Mohabir J.T."/>
            <person name="Shea T.P."/>
            <person name="Kurbessoian T."/>
            <person name="Berby B."/>
            <person name="Fontaine J."/>
            <person name="Livny J."/>
            <person name="Gnirke A."/>
            <person name="Stajich J.E."/>
            <person name="Cuomo C.A."/>
        </authorList>
    </citation>
    <scope>NUCLEOTIDE SEQUENCE [LARGE SCALE GENOMIC DNA]</scope>
    <source>
        <strain evidence="1">CBS 291.66</strain>
    </source>
</reference>
<evidence type="ECO:0000313" key="1">
    <source>
        <dbReference type="EMBL" id="KAJ8661522.1"/>
    </source>
</evidence>
<dbReference type="SUPFAM" id="SSF52540">
    <property type="entry name" value="P-loop containing nucleoside triphosphate hydrolases"/>
    <property type="match status" value="1"/>
</dbReference>
<dbReference type="Gene3D" id="3.40.50.300">
    <property type="entry name" value="P-loop containing nucleotide triphosphate hydrolases"/>
    <property type="match status" value="1"/>
</dbReference>
<organism evidence="1 2">
    <name type="scientific">Lichtheimia ornata</name>
    <dbReference type="NCBI Taxonomy" id="688661"/>
    <lineage>
        <taxon>Eukaryota</taxon>
        <taxon>Fungi</taxon>
        <taxon>Fungi incertae sedis</taxon>
        <taxon>Mucoromycota</taxon>
        <taxon>Mucoromycotina</taxon>
        <taxon>Mucoromycetes</taxon>
        <taxon>Mucorales</taxon>
        <taxon>Lichtheimiaceae</taxon>
        <taxon>Lichtheimia</taxon>
    </lineage>
</organism>
<sequence length="314" mass="35598">MQNGRQQRKQQKSSSSKYDFVKVRVHLSDQHYYVLSRFLLSRMLTAARVDYGHALRIALDLKKRLVDKNQLDVAQQELQRELFALMKQHGYGDEHVQWYRTLESFHHQRIPLVVLIAGTASTGKSTIATSLSERLNLSSVLKTDVVYDLMHTVIDGKLPPRLWSLPGDDEDGSTDFIDTLVKESKLVCQGLDGDLYKSMTDGKSIIIEGSLVDHGLLDHMDRFVSMQNKGVIVAPFLVTLSEPTLRSLLSQEESTCINRICEYQSHLVEANAKREQQQQRTFHVLSVDMSDIQTTINAMQSIVLTQIAAQVAKQ</sequence>